<accession>A0A662Z9H9</accession>
<dbReference type="RefSeq" id="WP_074840792.1">
    <property type="nucleotide sequence ID" value="NZ_CP047056.1"/>
</dbReference>
<dbReference type="Proteomes" id="UP000243374">
    <property type="component" value="Unassembled WGS sequence"/>
</dbReference>
<dbReference type="AlphaFoldDB" id="A0A662Z9H9"/>
<gene>
    <name evidence="1" type="ORF">SAMN04487865_10286</name>
</gene>
<sequence>MILIVISTSPLKSGVYIQGIEAALNIAESESESVTVFLDSEFSLSVNEETKGDEHVKRLKQLFLLDIDVYSDRPLCLDNISCLSRKELQKNADKEVVF</sequence>
<organism evidence="1 2">
    <name type="scientific">Succinivibrio dextrinosolvens</name>
    <dbReference type="NCBI Taxonomy" id="83771"/>
    <lineage>
        <taxon>Bacteria</taxon>
        <taxon>Pseudomonadati</taxon>
        <taxon>Pseudomonadota</taxon>
        <taxon>Gammaproteobacteria</taxon>
        <taxon>Aeromonadales</taxon>
        <taxon>Succinivibrionaceae</taxon>
        <taxon>Succinivibrio</taxon>
    </lineage>
</organism>
<evidence type="ECO:0000313" key="1">
    <source>
        <dbReference type="EMBL" id="SFK12807.1"/>
    </source>
</evidence>
<evidence type="ECO:0008006" key="3">
    <source>
        <dbReference type="Google" id="ProtNLM"/>
    </source>
</evidence>
<name>A0A662Z9H9_9GAMM</name>
<dbReference type="EMBL" id="FOSF01000028">
    <property type="protein sequence ID" value="SFK12807.1"/>
    <property type="molecule type" value="Genomic_DNA"/>
</dbReference>
<evidence type="ECO:0000313" key="2">
    <source>
        <dbReference type="Proteomes" id="UP000243374"/>
    </source>
</evidence>
<dbReference type="OrthoDB" id="7063375at2"/>
<reference evidence="1 2" key="1">
    <citation type="submission" date="2016-10" db="EMBL/GenBank/DDBJ databases">
        <authorList>
            <person name="Varghese N."/>
            <person name="Submissions S."/>
        </authorList>
    </citation>
    <scope>NUCLEOTIDE SEQUENCE [LARGE SCALE GENOMIC DNA]</scope>
    <source>
        <strain evidence="1 2">22B</strain>
    </source>
</reference>
<proteinExistence type="predicted"/>
<protein>
    <recommendedName>
        <fullName evidence="3">Sulfur relay (Sulfurtransferase) complex TusC component, DsrF/TusC family</fullName>
    </recommendedName>
</protein>
<keyword evidence="2" id="KW-1185">Reference proteome</keyword>